<dbReference type="EMBL" id="JAAXPI010000008">
    <property type="protein sequence ID" value="NKZ03832.1"/>
    <property type="molecule type" value="Genomic_DNA"/>
</dbReference>
<organism evidence="1 2">
    <name type="scientific">Actinomadura latina</name>
    <dbReference type="NCBI Taxonomy" id="163603"/>
    <lineage>
        <taxon>Bacteria</taxon>
        <taxon>Bacillati</taxon>
        <taxon>Actinomycetota</taxon>
        <taxon>Actinomycetes</taxon>
        <taxon>Streptosporangiales</taxon>
        <taxon>Thermomonosporaceae</taxon>
        <taxon>Actinomadura</taxon>
    </lineage>
</organism>
<protein>
    <submittedName>
        <fullName evidence="1">Uncharacterized protein</fullName>
    </submittedName>
</protein>
<sequence length="86" mass="9673">MAIDREINLDSHFAGLRLVPSLDRIIVLAEVGIFAVRSSGEIDWRVDLDVITEVRWESESVAISQMDGPQVCVDLQSGRYRSADQR</sequence>
<name>A0A846YYH7_9ACTN</name>
<reference evidence="1 2" key="1">
    <citation type="submission" date="2020-04" db="EMBL/GenBank/DDBJ databases">
        <title>MicrobeNet Type strains.</title>
        <authorList>
            <person name="Nicholson A.C."/>
        </authorList>
    </citation>
    <scope>NUCLEOTIDE SEQUENCE [LARGE SCALE GENOMIC DNA]</scope>
    <source>
        <strain evidence="1 2">ATCC BAA-277</strain>
    </source>
</reference>
<comment type="caution">
    <text evidence="1">The sequence shown here is derived from an EMBL/GenBank/DDBJ whole genome shotgun (WGS) entry which is preliminary data.</text>
</comment>
<gene>
    <name evidence="1" type="ORF">HGB48_08745</name>
</gene>
<evidence type="ECO:0000313" key="1">
    <source>
        <dbReference type="EMBL" id="NKZ03832.1"/>
    </source>
</evidence>
<dbReference type="AlphaFoldDB" id="A0A846YYH7"/>
<dbReference type="Proteomes" id="UP000579250">
    <property type="component" value="Unassembled WGS sequence"/>
</dbReference>
<proteinExistence type="predicted"/>
<keyword evidence="2" id="KW-1185">Reference proteome</keyword>
<accession>A0A846YYH7</accession>
<dbReference type="RefSeq" id="WP_157438106.1">
    <property type="nucleotide sequence ID" value="NZ_JAAXPI010000008.1"/>
</dbReference>
<evidence type="ECO:0000313" key="2">
    <source>
        <dbReference type="Proteomes" id="UP000579250"/>
    </source>
</evidence>